<dbReference type="GeneID" id="119741040"/>
<feature type="compositionally biased region" description="Acidic residues" evidence="1">
    <location>
        <begin position="407"/>
        <end position="459"/>
    </location>
</feature>
<evidence type="ECO:0000256" key="1">
    <source>
        <dbReference type="SAM" id="MobiDB-lite"/>
    </source>
</evidence>
<dbReference type="OMA" id="MSVEMMD"/>
<feature type="compositionally biased region" description="Acidic residues" evidence="1">
    <location>
        <begin position="515"/>
        <end position="541"/>
    </location>
</feature>
<feature type="region of interest" description="Disordered" evidence="1">
    <location>
        <begin position="234"/>
        <end position="541"/>
    </location>
</feature>
<organism evidence="2 3">
    <name type="scientific">Patiria miniata</name>
    <name type="common">Bat star</name>
    <name type="synonym">Asterina miniata</name>
    <dbReference type="NCBI Taxonomy" id="46514"/>
    <lineage>
        <taxon>Eukaryota</taxon>
        <taxon>Metazoa</taxon>
        <taxon>Echinodermata</taxon>
        <taxon>Eleutherozoa</taxon>
        <taxon>Asterozoa</taxon>
        <taxon>Asteroidea</taxon>
        <taxon>Valvatacea</taxon>
        <taxon>Valvatida</taxon>
        <taxon>Asterinidae</taxon>
        <taxon>Patiria</taxon>
    </lineage>
</organism>
<reference evidence="2" key="1">
    <citation type="submission" date="2022-11" db="UniProtKB">
        <authorList>
            <consortium name="EnsemblMetazoa"/>
        </authorList>
    </citation>
    <scope>IDENTIFICATION</scope>
</reference>
<protein>
    <submittedName>
        <fullName evidence="2">Uncharacterized protein</fullName>
    </submittedName>
</protein>
<dbReference type="OrthoDB" id="10554737at2759"/>
<evidence type="ECO:0000313" key="3">
    <source>
        <dbReference type="Proteomes" id="UP000887568"/>
    </source>
</evidence>
<feature type="region of interest" description="Disordered" evidence="1">
    <location>
        <begin position="120"/>
        <end position="172"/>
    </location>
</feature>
<evidence type="ECO:0000313" key="2">
    <source>
        <dbReference type="EnsemblMetazoa" id="XP_038072569.1"/>
    </source>
</evidence>
<accession>A0A914B991</accession>
<sequence>MDGTMISLFGDYKHGRRFKTEQSLRGGIRQENAGIMPTLLPRTLVRHEHRRGKSYPQVEMSRRLRCTATPPPSLESQSLPKISLRGNAARQQRHRGNHSSSKGKLGLAIGIPTIKCRATQSLPSLSNSNSSGKSTGKRTRKDQQRSSTFDLFQTSRQGRRTAAHSQNFSWDFSPRTEVPKTCMDIENNRLPKHGERKVETSRPVHLYMGVEMMDKLLEKRKGLRSDEMLNELIGLPPTKMSVSTSRDKKRPKRDDIQKHETVKDRESQDARQHPRDVDDHQNASNCKEVTTKESPGVETHVKTTPQKQPHDGDQCTCSNKMETKTGTASGKLVGEEDHPGNEMEGEFQDEEEEELGGIDDDEGSNVFDGCEDDNEEDDGEEIEEDDGEEIGDDDVDSDDEGRGTSQDGDEEDGEQEEEFEDAEDLEDGEAQGDSEAEEVEEEEFEEVGNDEDDDDDGEEAERQDKDEDDDYDAADDDELGEGQGGDGDDDDDDTDNDEDNENDDEEDGRTVGEGEKEEELDELENNDDEDDDMSDGEDDDQ</sequence>
<feature type="compositionally biased region" description="Polar residues" evidence="1">
    <location>
        <begin position="315"/>
        <end position="328"/>
    </location>
</feature>
<keyword evidence="3" id="KW-1185">Reference proteome</keyword>
<dbReference type="RefSeq" id="XP_038072569.1">
    <property type="nucleotide sequence ID" value="XM_038216641.1"/>
</dbReference>
<name>A0A914B991_PATMI</name>
<feature type="region of interest" description="Disordered" evidence="1">
    <location>
        <begin position="48"/>
        <end position="106"/>
    </location>
</feature>
<proteinExistence type="predicted"/>
<feature type="compositionally biased region" description="Basic and acidic residues" evidence="1">
    <location>
        <begin position="252"/>
        <end position="281"/>
    </location>
</feature>
<dbReference type="EnsemblMetazoa" id="XM_038216641.1">
    <property type="protein sequence ID" value="XP_038072569.1"/>
    <property type="gene ID" value="LOC119741040"/>
</dbReference>
<dbReference type="Proteomes" id="UP000887568">
    <property type="component" value="Unplaced"/>
</dbReference>
<feature type="compositionally biased region" description="Polar residues" evidence="1">
    <location>
        <begin position="145"/>
        <end position="156"/>
    </location>
</feature>
<dbReference type="AlphaFoldDB" id="A0A914B991"/>
<feature type="compositionally biased region" description="Low complexity" evidence="1">
    <location>
        <begin position="121"/>
        <end position="134"/>
    </location>
</feature>
<feature type="compositionally biased region" description="Acidic residues" evidence="1">
    <location>
        <begin position="343"/>
        <end position="399"/>
    </location>
</feature>
<feature type="compositionally biased region" description="Acidic residues" evidence="1">
    <location>
        <begin position="466"/>
        <end position="507"/>
    </location>
</feature>